<dbReference type="EnsemblMetazoa" id="CapteT63323">
    <property type="protein sequence ID" value="CapteP63323"/>
    <property type="gene ID" value="CapteG63323"/>
</dbReference>
<dbReference type="PANTHER" id="PTHR11675">
    <property type="entry name" value="N-ACETYLGALACTOSAMINYLTRANSFERASE"/>
    <property type="match status" value="1"/>
</dbReference>
<dbReference type="OMA" id="WIHEDTM"/>
<evidence type="ECO:0000256" key="2">
    <source>
        <dbReference type="ARBA" id="ARBA00023157"/>
    </source>
</evidence>
<dbReference type="Proteomes" id="UP000014760">
    <property type="component" value="Unassembled WGS sequence"/>
</dbReference>
<dbReference type="InterPro" id="IPR029044">
    <property type="entry name" value="Nucleotide-diphossugar_trans"/>
</dbReference>
<organism evidence="5">
    <name type="scientific">Capitella teleta</name>
    <name type="common">Polychaete worm</name>
    <dbReference type="NCBI Taxonomy" id="283909"/>
    <lineage>
        <taxon>Eukaryota</taxon>
        <taxon>Metazoa</taxon>
        <taxon>Spiralia</taxon>
        <taxon>Lophotrochozoa</taxon>
        <taxon>Annelida</taxon>
        <taxon>Polychaeta</taxon>
        <taxon>Sedentaria</taxon>
        <taxon>Scolecida</taxon>
        <taxon>Capitellidae</taxon>
        <taxon>Capitella</taxon>
    </lineage>
</organism>
<dbReference type="Gene3D" id="3.90.550.10">
    <property type="entry name" value="Spore Coat Polysaccharide Biosynthesis Protein SpsA, Chain A"/>
    <property type="match status" value="1"/>
</dbReference>
<gene>
    <name evidence="5" type="ORF">CAPTEDRAFT_63323</name>
</gene>
<dbReference type="Pfam" id="PF00535">
    <property type="entry name" value="Glycos_transf_2"/>
    <property type="match status" value="1"/>
</dbReference>
<dbReference type="EMBL" id="KB301364">
    <property type="protein sequence ID" value="ELU05644.1"/>
    <property type="molecule type" value="Genomic_DNA"/>
</dbReference>
<dbReference type="AlphaFoldDB" id="R7UGI7"/>
<dbReference type="Pfam" id="PF02709">
    <property type="entry name" value="Glyco_transf_7C"/>
    <property type="match status" value="1"/>
</dbReference>
<reference evidence="6" key="3">
    <citation type="submission" date="2015-06" db="UniProtKB">
        <authorList>
            <consortium name="EnsemblMetazoa"/>
        </authorList>
    </citation>
    <scope>IDENTIFICATION</scope>
</reference>
<dbReference type="InterPro" id="IPR001173">
    <property type="entry name" value="Glyco_trans_2-like"/>
</dbReference>
<evidence type="ECO:0000313" key="5">
    <source>
        <dbReference type="EMBL" id="ELU05644.1"/>
    </source>
</evidence>
<dbReference type="GO" id="GO:0004653">
    <property type="term" value="F:polypeptide N-acetylgalactosaminyltransferase activity"/>
    <property type="evidence" value="ECO:0007669"/>
    <property type="project" value="TreeGrafter"/>
</dbReference>
<dbReference type="HOGENOM" id="CLU_013477_0_0_1"/>
<feature type="non-terminal residue" evidence="5">
    <location>
        <position position="1"/>
    </location>
</feature>
<evidence type="ECO:0000313" key="6">
    <source>
        <dbReference type="EnsemblMetazoa" id="CapteP63323"/>
    </source>
</evidence>
<dbReference type="SUPFAM" id="SSF53448">
    <property type="entry name" value="Nucleotide-diphospho-sugar transferases"/>
    <property type="match status" value="1"/>
</dbReference>
<dbReference type="GO" id="GO:0006493">
    <property type="term" value="P:protein O-linked glycosylation"/>
    <property type="evidence" value="ECO:0007669"/>
    <property type="project" value="TreeGrafter"/>
</dbReference>
<sequence>LSGLFKRFTPESDVRRFMLNVTLSDKLPLYRPFNYPFAKECSRIKLTSTPQVSVVIPFHNEAWSMLLRTINSIINTSPLHLIKEIILVDDQSTLQNLQEPLTDYLQQVPNVLMVRTHKREGLIRARMVGAKRASGDVIIFLDAHIELGANWLEPLLVQVVQDPKSVAIPTVNFMDPFTLDIFPPNNYFTAGIFTWELDYVWKNIKLDGDPAKSYPSMSTIGCATAVDRQNFLNSGGYDEGLVIWGGENLEMSFKAWMCGGSVQIVPCSNVAHVFRSHLPYSFPSNDVIYRNLQRVALVWMDTYASEYFLTTGKIIHMTPEEIQGIKDLRQKRLDNQCTGFERYLSAMPNDLQVSDQNDVVFGQLKSTGLANLCITIPDPEQTALA</sequence>
<evidence type="ECO:0000256" key="1">
    <source>
        <dbReference type="ARBA" id="ARBA00022679"/>
    </source>
</evidence>
<reference evidence="5 7" key="2">
    <citation type="journal article" date="2013" name="Nature">
        <title>Insights into bilaterian evolution from three spiralian genomes.</title>
        <authorList>
            <person name="Simakov O."/>
            <person name="Marletaz F."/>
            <person name="Cho S.J."/>
            <person name="Edsinger-Gonzales E."/>
            <person name="Havlak P."/>
            <person name="Hellsten U."/>
            <person name="Kuo D.H."/>
            <person name="Larsson T."/>
            <person name="Lv J."/>
            <person name="Arendt D."/>
            <person name="Savage R."/>
            <person name="Osoegawa K."/>
            <person name="de Jong P."/>
            <person name="Grimwood J."/>
            <person name="Chapman J.A."/>
            <person name="Shapiro H."/>
            <person name="Aerts A."/>
            <person name="Otillar R.P."/>
            <person name="Terry A.Y."/>
            <person name="Boore J.L."/>
            <person name="Grigoriev I.V."/>
            <person name="Lindberg D.R."/>
            <person name="Seaver E.C."/>
            <person name="Weisblat D.A."/>
            <person name="Putnam N.H."/>
            <person name="Rokhsar D.S."/>
        </authorList>
    </citation>
    <scope>NUCLEOTIDE SEQUENCE</scope>
    <source>
        <strain evidence="5 7">I ESC-2004</strain>
    </source>
</reference>
<proteinExistence type="predicted"/>
<dbReference type="InterPro" id="IPR027791">
    <property type="entry name" value="Galactosyl_T_C"/>
</dbReference>
<evidence type="ECO:0008006" key="8">
    <source>
        <dbReference type="Google" id="ProtNLM"/>
    </source>
</evidence>
<feature type="domain" description="Glycosyltransferase 2-like" evidence="3">
    <location>
        <begin position="53"/>
        <end position="199"/>
    </location>
</feature>
<dbReference type="PANTHER" id="PTHR11675:SF119">
    <property type="entry name" value="POLYPEPTIDE N-ACETYLGALACTOSAMINYLTRANSFERASE 2"/>
    <property type="match status" value="1"/>
</dbReference>
<reference evidence="7" key="1">
    <citation type="submission" date="2012-12" db="EMBL/GenBank/DDBJ databases">
        <authorList>
            <person name="Hellsten U."/>
            <person name="Grimwood J."/>
            <person name="Chapman J.A."/>
            <person name="Shapiro H."/>
            <person name="Aerts A."/>
            <person name="Otillar R.P."/>
            <person name="Terry A.Y."/>
            <person name="Boore J.L."/>
            <person name="Simakov O."/>
            <person name="Marletaz F."/>
            <person name="Cho S.-J."/>
            <person name="Edsinger-Gonzales E."/>
            <person name="Havlak P."/>
            <person name="Kuo D.-H."/>
            <person name="Larsson T."/>
            <person name="Lv J."/>
            <person name="Arendt D."/>
            <person name="Savage R."/>
            <person name="Osoegawa K."/>
            <person name="de Jong P."/>
            <person name="Lindberg D.R."/>
            <person name="Seaver E.C."/>
            <person name="Weisblat D.A."/>
            <person name="Putnam N.H."/>
            <person name="Grigoriev I.V."/>
            <person name="Rokhsar D.S."/>
        </authorList>
    </citation>
    <scope>NUCLEOTIDE SEQUENCE</scope>
    <source>
        <strain evidence="7">I ESC-2004</strain>
    </source>
</reference>
<feature type="non-terminal residue" evidence="5">
    <location>
        <position position="385"/>
    </location>
</feature>
<keyword evidence="1" id="KW-0808">Transferase</keyword>
<accession>R7UGI7</accession>
<keyword evidence="7" id="KW-1185">Reference proteome</keyword>
<dbReference type="GO" id="GO:0005794">
    <property type="term" value="C:Golgi apparatus"/>
    <property type="evidence" value="ECO:0007669"/>
    <property type="project" value="TreeGrafter"/>
</dbReference>
<evidence type="ECO:0000313" key="7">
    <source>
        <dbReference type="Proteomes" id="UP000014760"/>
    </source>
</evidence>
<dbReference type="STRING" id="283909.R7UGI7"/>
<dbReference type="OrthoDB" id="6057956at2759"/>
<feature type="domain" description="Galactosyltransferase C-terminal" evidence="4">
    <location>
        <begin position="213"/>
        <end position="271"/>
    </location>
</feature>
<evidence type="ECO:0000259" key="3">
    <source>
        <dbReference type="Pfam" id="PF00535"/>
    </source>
</evidence>
<keyword evidence="2" id="KW-1015">Disulfide bond</keyword>
<protein>
    <recommendedName>
        <fullName evidence="8">Glycosyltransferase 2-like domain-containing protein</fullName>
    </recommendedName>
</protein>
<dbReference type="EMBL" id="AMQN01001310">
    <property type="status" value="NOT_ANNOTATED_CDS"/>
    <property type="molecule type" value="Genomic_DNA"/>
</dbReference>
<evidence type="ECO:0000259" key="4">
    <source>
        <dbReference type="Pfam" id="PF02709"/>
    </source>
</evidence>
<name>R7UGI7_CAPTE</name>